<dbReference type="InterPro" id="IPR053142">
    <property type="entry name" value="PchR_regulatory_protein"/>
</dbReference>
<protein>
    <submittedName>
        <fullName evidence="4">AraC family transcriptional regulator</fullName>
    </submittedName>
</protein>
<dbReference type="SMART" id="SM00342">
    <property type="entry name" value="HTH_ARAC"/>
    <property type="match status" value="1"/>
</dbReference>
<proteinExistence type="predicted"/>
<evidence type="ECO:0000256" key="2">
    <source>
        <dbReference type="ARBA" id="ARBA00023163"/>
    </source>
</evidence>
<evidence type="ECO:0000313" key="4">
    <source>
        <dbReference type="EMBL" id="KHS44934.1"/>
    </source>
</evidence>
<feature type="domain" description="HTH araC/xylS-type" evidence="3">
    <location>
        <begin position="150"/>
        <end position="248"/>
    </location>
</feature>
<dbReference type="Proteomes" id="UP000031338">
    <property type="component" value="Unassembled WGS sequence"/>
</dbReference>
<keyword evidence="1" id="KW-0805">Transcription regulation</keyword>
<dbReference type="Pfam" id="PF12833">
    <property type="entry name" value="HTH_18"/>
    <property type="match status" value="1"/>
</dbReference>
<evidence type="ECO:0000256" key="1">
    <source>
        <dbReference type="ARBA" id="ARBA00023015"/>
    </source>
</evidence>
<dbReference type="PANTHER" id="PTHR47893:SF1">
    <property type="entry name" value="REGULATORY PROTEIN PCHR"/>
    <property type="match status" value="1"/>
</dbReference>
<organism evidence="4 5">
    <name type="scientific">Novosphingobium subterraneum</name>
    <dbReference type="NCBI Taxonomy" id="48936"/>
    <lineage>
        <taxon>Bacteria</taxon>
        <taxon>Pseudomonadati</taxon>
        <taxon>Pseudomonadota</taxon>
        <taxon>Alphaproteobacteria</taxon>
        <taxon>Sphingomonadales</taxon>
        <taxon>Sphingomonadaceae</taxon>
        <taxon>Novosphingobium</taxon>
    </lineage>
</organism>
<dbReference type="RefSeq" id="WP_039335571.1">
    <property type="nucleotide sequence ID" value="NZ_JRVC01000014.1"/>
</dbReference>
<gene>
    <name evidence="4" type="ORF">NJ75_02860</name>
</gene>
<dbReference type="GO" id="GO:0043565">
    <property type="term" value="F:sequence-specific DNA binding"/>
    <property type="evidence" value="ECO:0007669"/>
    <property type="project" value="InterPro"/>
</dbReference>
<dbReference type="PATRIC" id="fig|48936.3.peg.2873"/>
<dbReference type="EMBL" id="JRVC01000014">
    <property type="protein sequence ID" value="KHS44934.1"/>
    <property type="molecule type" value="Genomic_DNA"/>
</dbReference>
<dbReference type="AlphaFoldDB" id="A0A0B9A2V9"/>
<name>A0A0B9A2V9_9SPHN</name>
<dbReference type="InterPro" id="IPR009057">
    <property type="entry name" value="Homeodomain-like_sf"/>
</dbReference>
<keyword evidence="5" id="KW-1185">Reference proteome</keyword>
<evidence type="ECO:0000259" key="3">
    <source>
        <dbReference type="PROSITE" id="PS01124"/>
    </source>
</evidence>
<evidence type="ECO:0000313" key="5">
    <source>
        <dbReference type="Proteomes" id="UP000031338"/>
    </source>
</evidence>
<dbReference type="SUPFAM" id="SSF46689">
    <property type="entry name" value="Homeodomain-like"/>
    <property type="match status" value="2"/>
</dbReference>
<accession>A0A0B9A2V9</accession>
<dbReference type="PANTHER" id="PTHR47893">
    <property type="entry name" value="REGULATORY PROTEIN PCHR"/>
    <property type="match status" value="1"/>
</dbReference>
<dbReference type="GO" id="GO:0003700">
    <property type="term" value="F:DNA-binding transcription factor activity"/>
    <property type="evidence" value="ECO:0007669"/>
    <property type="project" value="InterPro"/>
</dbReference>
<dbReference type="PROSITE" id="PS01124">
    <property type="entry name" value="HTH_ARAC_FAMILY_2"/>
    <property type="match status" value="1"/>
</dbReference>
<keyword evidence="2" id="KW-0804">Transcription</keyword>
<dbReference type="Gene3D" id="1.10.10.60">
    <property type="entry name" value="Homeodomain-like"/>
    <property type="match status" value="2"/>
</dbReference>
<dbReference type="STRING" id="48936.NJ75_02860"/>
<dbReference type="InterPro" id="IPR018060">
    <property type="entry name" value="HTH_AraC"/>
</dbReference>
<comment type="caution">
    <text evidence="4">The sequence shown here is derived from an EMBL/GenBank/DDBJ whole genome shotgun (WGS) entry which is preliminary data.</text>
</comment>
<sequence length="252" mass="28012">MKEQVQVSHEMITLVGQGVCPDARLPEGWIAYLFRCGGEGKSDLLHYREALAEGEIEDSVLVFFVAASACERLFEARPQKAATWHLPSRLLALANSIIHCEATGEAATTLRLARSIELLCQIHVAFEDGATLVPVERDSGFSELDVARIAMARRSLDQSWHEKLTIAQLARIAGINRDKLVRGFHEIYGTTIAQALTERRLAEARQMLLSSQLPVSTIAYRCSYLNNASFTRAFNRRYGIAPSELRRQGIAA</sequence>
<reference evidence="4 5" key="1">
    <citation type="submission" date="2014-10" db="EMBL/GenBank/DDBJ databases">
        <title>Draft genome sequence of Novosphingobium subterraneum DSM 12447.</title>
        <authorList>
            <person name="Gan H.M."/>
            <person name="Gan H.Y."/>
            <person name="Savka M.A."/>
        </authorList>
    </citation>
    <scope>NUCLEOTIDE SEQUENCE [LARGE SCALE GENOMIC DNA]</scope>
    <source>
        <strain evidence="4 5">DSM 12447</strain>
    </source>
</reference>